<evidence type="ECO:0000256" key="1">
    <source>
        <dbReference type="ARBA" id="ARBA00000085"/>
    </source>
</evidence>
<dbReference type="Gene3D" id="3.30.565.10">
    <property type="entry name" value="Histidine kinase-like ATPase, C-terminal domain"/>
    <property type="match status" value="1"/>
</dbReference>
<feature type="coiled-coil region" evidence="14">
    <location>
        <begin position="514"/>
        <end position="548"/>
    </location>
</feature>
<keyword evidence="4" id="KW-1003">Cell membrane</keyword>
<keyword evidence="10" id="KW-0067">ATP-binding</keyword>
<evidence type="ECO:0000313" key="19">
    <source>
        <dbReference type="Proteomes" id="UP000242502"/>
    </source>
</evidence>
<evidence type="ECO:0000256" key="3">
    <source>
        <dbReference type="ARBA" id="ARBA00012438"/>
    </source>
</evidence>
<feature type="domain" description="Histidine kinase" evidence="15">
    <location>
        <begin position="555"/>
        <end position="779"/>
    </location>
</feature>
<dbReference type="SMART" id="SM00387">
    <property type="entry name" value="HATPase_c"/>
    <property type="match status" value="1"/>
</dbReference>
<dbReference type="InterPro" id="IPR035965">
    <property type="entry name" value="PAS-like_dom_sf"/>
</dbReference>
<dbReference type="InterPro" id="IPR005467">
    <property type="entry name" value="His_kinase_dom"/>
</dbReference>
<dbReference type="AlphaFoldDB" id="A0A1D2QLB3"/>
<dbReference type="GO" id="GO:0005886">
    <property type="term" value="C:plasma membrane"/>
    <property type="evidence" value="ECO:0007669"/>
    <property type="project" value="UniProtKB-SubCell"/>
</dbReference>
<dbReference type="EMBL" id="MDLC01000095">
    <property type="protein sequence ID" value="ODS22355.1"/>
    <property type="molecule type" value="Genomic_DNA"/>
</dbReference>
<evidence type="ECO:0000256" key="6">
    <source>
        <dbReference type="ARBA" id="ARBA00022679"/>
    </source>
</evidence>
<dbReference type="FunFam" id="1.10.287.130:FF:000003">
    <property type="entry name" value="Histidine kinase"/>
    <property type="match status" value="1"/>
</dbReference>
<evidence type="ECO:0000256" key="10">
    <source>
        <dbReference type="ARBA" id="ARBA00022840"/>
    </source>
</evidence>
<dbReference type="InterPro" id="IPR004358">
    <property type="entry name" value="Sig_transdc_His_kin-like_C"/>
</dbReference>
<dbReference type="InterPro" id="IPR036890">
    <property type="entry name" value="HATPase_C_sf"/>
</dbReference>
<dbReference type="InterPro" id="IPR001610">
    <property type="entry name" value="PAC"/>
</dbReference>
<feature type="domain" description="PAS" evidence="16">
    <location>
        <begin position="148"/>
        <end position="225"/>
    </location>
</feature>
<dbReference type="SMART" id="SM00091">
    <property type="entry name" value="PAS"/>
    <property type="match status" value="4"/>
</dbReference>
<gene>
    <name evidence="18" type="ORF">AB835_14630</name>
</gene>
<evidence type="ECO:0000256" key="9">
    <source>
        <dbReference type="ARBA" id="ARBA00022777"/>
    </source>
</evidence>
<evidence type="ECO:0000256" key="7">
    <source>
        <dbReference type="ARBA" id="ARBA00022692"/>
    </source>
</evidence>
<evidence type="ECO:0000259" key="15">
    <source>
        <dbReference type="PROSITE" id="PS50109"/>
    </source>
</evidence>
<keyword evidence="6" id="KW-0808">Transferase</keyword>
<dbReference type="SMART" id="SM00086">
    <property type="entry name" value="PAC"/>
    <property type="match status" value="4"/>
</dbReference>
<sequence length="795" mass="90448">MKSLIKKLLTTSSLIQYFSIWQSKYFQQKSTTYESSILTAVPEAIISTNKHGTIITFNSSAERIFGYPSKSIIGKNINLLVPDIGISNNVNFLTQCTDTEKSKIIRVNRIIDGKHKNGNIFPINTYLDFFKEDEKITFVISISDITKEQKKLNNLSEKVVALNKVQAIVEFEPDGTIVSANNIFLSMMGYTLDEIQGKHHSIFITLGERESEKYLRFWDKLQKGGHQIAEFKRIRKDGEEVWIRGSYNPTLDKHGKLIKVTKFATDITIHKQVMANFHGQIDAIRKSQAVVEFAMDGSILSANNKYLSLTGYTEDEIKGKHHSIFVSQREKESEEYLSFWKTLCYGEYQAGEYKRICKDGKEIWIQASYNPIIDLNGTPFKVVEFSTDVTIRKEVNANYSGQINAIHKSQGVIEFDLNGIILNANKNFLDLMDYDASEIEGKHHRIFVHEDYAKSKEYENFWEDLRYGKYHSQEYKRLGKNGKEIWIQASYNPILDLNGKPFKVVKFATDVTERKKTEKKVAIFAEEMKNKNAELEVAREKSEEATRLKSEFLATMSHEIRTPMNGVIGMTELLMDTKLSNKQLNYASTIMSSADALLCIINDILDFSKIESSKLDLEFISFDLREVIENAAELLAVKSREKDVELITNYIPDTYSQFIGDPGRIRQIIMNLAGNAIKFTETGYISITIESTLIESMSKEKYGIKISIKDTGIGISKEVVNRIFDKFSQADASTTRQYGGTGLGLSISKELCLLMGGEIGVESVINEGSTFWFTLAAYSTEDDHRQRLNMIAFSS</sequence>
<evidence type="ECO:0000256" key="4">
    <source>
        <dbReference type="ARBA" id="ARBA00022475"/>
    </source>
</evidence>
<comment type="caution">
    <text evidence="18">The sequence shown here is derived from an EMBL/GenBank/DDBJ whole genome shotgun (WGS) entry which is preliminary data.</text>
</comment>
<feature type="domain" description="PAC" evidence="17">
    <location>
        <begin position="471"/>
        <end position="523"/>
    </location>
</feature>
<dbReference type="InterPro" id="IPR013655">
    <property type="entry name" value="PAS_fold_3"/>
</dbReference>
<evidence type="ECO:0000256" key="11">
    <source>
        <dbReference type="ARBA" id="ARBA00022989"/>
    </source>
</evidence>
<evidence type="ECO:0000313" key="18">
    <source>
        <dbReference type="EMBL" id="ODS22355.1"/>
    </source>
</evidence>
<dbReference type="PRINTS" id="PR00344">
    <property type="entry name" value="BCTRLSENSOR"/>
</dbReference>
<evidence type="ECO:0000259" key="17">
    <source>
        <dbReference type="PROSITE" id="PS50113"/>
    </source>
</evidence>
<dbReference type="Pfam" id="PF00512">
    <property type="entry name" value="HisKA"/>
    <property type="match status" value="1"/>
</dbReference>
<dbReference type="FunFam" id="3.30.565.10:FF:000010">
    <property type="entry name" value="Sensor histidine kinase RcsC"/>
    <property type="match status" value="1"/>
</dbReference>
<keyword evidence="12" id="KW-0902">Two-component regulatory system</keyword>
<keyword evidence="5" id="KW-0597">Phosphoprotein</keyword>
<reference evidence="18 19" key="1">
    <citation type="journal article" date="2016" name="Appl. Environ. Microbiol.">
        <title>Lack of Overt Genome Reduction in the Bryostatin-Producing Bryozoan Symbiont "Candidatus Endobugula sertula".</title>
        <authorList>
            <person name="Miller I.J."/>
            <person name="Vanee N."/>
            <person name="Fong S.S."/>
            <person name="Lim-Fong G.E."/>
            <person name="Kwan J.C."/>
        </authorList>
    </citation>
    <scope>NUCLEOTIDE SEQUENCE [LARGE SCALE GENOMIC DNA]</scope>
    <source>
        <strain evidence="18">AB1-4</strain>
    </source>
</reference>
<dbReference type="PANTHER" id="PTHR45339:SF1">
    <property type="entry name" value="HYBRID SIGNAL TRANSDUCTION HISTIDINE KINASE J"/>
    <property type="match status" value="1"/>
</dbReference>
<dbReference type="PROSITE" id="PS50109">
    <property type="entry name" value="HIS_KIN"/>
    <property type="match status" value="1"/>
</dbReference>
<dbReference type="CDD" id="cd00082">
    <property type="entry name" value="HisKA"/>
    <property type="match status" value="1"/>
</dbReference>
<dbReference type="SUPFAM" id="SSF55874">
    <property type="entry name" value="ATPase domain of HSP90 chaperone/DNA topoisomerase II/histidine kinase"/>
    <property type="match status" value="1"/>
</dbReference>
<dbReference type="CDD" id="cd00130">
    <property type="entry name" value="PAS"/>
    <property type="match status" value="4"/>
</dbReference>
<keyword evidence="9" id="KW-0418">Kinase</keyword>
<feature type="domain" description="PAC" evidence="17">
    <location>
        <begin position="349"/>
        <end position="401"/>
    </location>
</feature>
<dbReference type="PROSITE" id="PS50112">
    <property type="entry name" value="PAS"/>
    <property type="match status" value="3"/>
</dbReference>
<dbReference type="InterPro" id="IPR000014">
    <property type="entry name" value="PAS"/>
</dbReference>
<keyword evidence="7" id="KW-0812">Transmembrane</keyword>
<dbReference type="Pfam" id="PF13426">
    <property type="entry name" value="PAS_9"/>
    <property type="match status" value="1"/>
</dbReference>
<accession>A0A1D2QLB3</accession>
<feature type="domain" description="PAC" evidence="17">
    <location>
        <begin position="227"/>
        <end position="279"/>
    </location>
</feature>
<evidence type="ECO:0000256" key="2">
    <source>
        <dbReference type="ARBA" id="ARBA00004651"/>
    </source>
</evidence>
<dbReference type="GO" id="GO:0005524">
    <property type="term" value="F:ATP binding"/>
    <property type="evidence" value="ECO:0007669"/>
    <property type="project" value="UniProtKB-KW"/>
</dbReference>
<dbReference type="GO" id="GO:0000155">
    <property type="term" value="F:phosphorelay sensor kinase activity"/>
    <property type="evidence" value="ECO:0007669"/>
    <property type="project" value="InterPro"/>
</dbReference>
<dbReference type="SUPFAM" id="SSF55785">
    <property type="entry name" value="PYP-like sensor domain (PAS domain)"/>
    <property type="match status" value="4"/>
</dbReference>
<dbReference type="STRING" id="62101.AB835_14630"/>
<dbReference type="InterPro" id="IPR000700">
    <property type="entry name" value="PAS-assoc_C"/>
</dbReference>
<dbReference type="SUPFAM" id="SSF47384">
    <property type="entry name" value="Homodimeric domain of signal transducing histidine kinase"/>
    <property type="match status" value="1"/>
</dbReference>
<name>A0A1D2QLB3_9GAMM</name>
<dbReference type="SMART" id="SM00388">
    <property type="entry name" value="HisKA"/>
    <property type="match status" value="1"/>
</dbReference>
<dbReference type="Pfam" id="PF02518">
    <property type="entry name" value="HATPase_c"/>
    <property type="match status" value="1"/>
</dbReference>
<dbReference type="Gene3D" id="1.10.287.130">
    <property type="match status" value="1"/>
</dbReference>
<feature type="domain" description="PAS" evidence="16">
    <location>
        <begin position="296"/>
        <end position="320"/>
    </location>
</feature>
<dbReference type="InterPro" id="IPR003594">
    <property type="entry name" value="HATPase_dom"/>
</dbReference>
<comment type="catalytic activity">
    <reaction evidence="1">
        <text>ATP + protein L-histidine = ADP + protein N-phospho-L-histidine.</text>
        <dbReference type="EC" id="2.7.13.3"/>
    </reaction>
</comment>
<dbReference type="EC" id="2.7.13.3" evidence="3"/>
<keyword evidence="14" id="KW-0175">Coiled coil</keyword>
<dbReference type="PROSITE" id="PS50113">
    <property type="entry name" value="PAC"/>
    <property type="match status" value="3"/>
</dbReference>
<dbReference type="InterPro" id="IPR003661">
    <property type="entry name" value="HisK_dim/P_dom"/>
</dbReference>
<dbReference type="CDD" id="cd16922">
    <property type="entry name" value="HATPase_EvgS-ArcB-TorS-like"/>
    <property type="match status" value="1"/>
</dbReference>
<dbReference type="InterPro" id="IPR036097">
    <property type="entry name" value="HisK_dim/P_sf"/>
</dbReference>
<comment type="subcellular location">
    <subcellularLocation>
        <location evidence="2">Cell membrane</location>
        <topology evidence="2">Multi-pass membrane protein</topology>
    </subcellularLocation>
</comment>
<evidence type="ECO:0000256" key="12">
    <source>
        <dbReference type="ARBA" id="ARBA00023012"/>
    </source>
</evidence>
<feature type="domain" description="PAS" evidence="16">
    <location>
        <begin position="30"/>
        <end position="83"/>
    </location>
</feature>
<keyword evidence="13" id="KW-0472">Membrane</keyword>
<keyword evidence="8" id="KW-0547">Nucleotide-binding</keyword>
<evidence type="ECO:0000256" key="5">
    <source>
        <dbReference type="ARBA" id="ARBA00022553"/>
    </source>
</evidence>
<protein>
    <recommendedName>
        <fullName evidence="3">histidine kinase</fullName>
        <ecNumber evidence="3">2.7.13.3</ecNumber>
    </recommendedName>
</protein>
<dbReference type="Pfam" id="PF08447">
    <property type="entry name" value="PAS_3"/>
    <property type="match status" value="3"/>
</dbReference>
<evidence type="ECO:0000256" key="8">
    <source>
        <dbReference type="ARBA" id="ARBA00022741"/>
    </source>
</evidence>
<dbReference type="PANTHER" id="PTHR45339">
    <property type="entry name" value="HYBRID SIGNAL TRANSDUCTION HISTIDINE KINASE J"/>
    <property type="match status" value="1"/>
</dbReference>
<dbReference type="NCBIfam" id="TIGR00229">
    <property type="entry name" value="sensory_box"/>
    <property type="match status" value="4"/>
</dbReference>
<dbReference type="Gene3D" id="3.30.450.20">
    <property type="entry name" value="PAS domain"/>
    <property type="match status" value="4"/>
</dbReference>
<organism evidence="18 19">
    <name type="scientific">Candidatus Endobugula sertula</name>
    <name type="common">Bugula neritina bacterial symbiont</name>
    <dbReference type="NCBI Taxonomy" id="62101"/>
    <lineage>
        <taxon>Bacteria</taxon>
        <taxon>Pseudomonadati</taxon>
        <taxon>Pseudomonadota</taxon>
        <taxon>Gammaproteobacteria</taxon>
        <taxon>Cellvibrionales</taxon>
        <taxon>Cellvibrionaceae</taxon>
        <taxon>Candidatus Endobugula</taxon>
    </lineage>
</organism>
<evidence type="ECO:0000259" key="16">
    <source>
        <dbReference type="PROSITE" id="PS50112"/>
    </source>
</evidence>
<proteinExistence type="predicted"/>
<evidence type="ECO:0000256" key="13">
    <source>
        <dbReference type="ARBA" id="ARBA00023136"/>
    </source>
</evidence>
<keyword evidence="11" id="KW-1133">Transmembrane helix</keyword>
<evidence type="ECO:0000256" key="14">
    <source>
        <dbReference type="SAM" id="Coils"/>
    </source>
</evidence>
<dbReference type="Proteomes" id="UP000242502">
    <property type="component" value="Unassembled WGS sequence"/>
</dbReference>